<dbReference type="InterPro" id="IPR036249">
    <property type="entry name" value="Thioredoxin-like_sf"/>
</dbReference>
<dbReference type="PANTHER" id="PTHR11260:SF679">
    <property type="entry name" value="GLUTATHIONE TRANSFERASE"/>
    <property type="match status" value="1"/>
</dbReference>
<evidence type="ECO:0000313" key="7">
    <source>
        <dbReference type="Proteomes" id="UP001154282"/>
    </source>
</evidence>
<name>A0AAV0RLT1_9ROSI</name>
<dbReference type="PANTHER" id="PTHR11260">
    <property type="entry name" value="GLUTATHIONE S-TRANSFERASE, GST, SUPERFAMILY, GST DOMAIN CONTAINING"/>
    <property type="match status" value="1"/>
</dbReference>
<comment type="similarity">
    <text evidence="2">Belongs to the GST superfamily. Tau family.</text>
</comment>
<sequence>MDERVKVHGMAKSPYYWRVAWTLKLKGVPFEYIEEDLSSKSQVLLRYNPVYGKVPVLVHGGKPICESSAIMEYIDETWSDHGAPLMPGRPYDRAMARFWTKFADDKVI</sequence>
<evidence type="ECO:0000256" key="1">
    <source>
        <dbReference type="ARBA" id="ARBA00022679"/>
    </source>
</evidence>
<dbReference type="EC" id="2.5.1.18" evidence="4"/>
<accession>A0AAV0RLT1</accession>
<gene>
    <name evidence="6" type="ORF">LITE_LOCUS48378</name>
</gene>
<reference evidence="6" key="1">
    <citation type="submission" date="2022-08" db="EMBL/GenBank/DDBJ databases">
        <authorList>
            <person name="Gutierrez-Valencia J."/>
        </authorList>
    </citation>
    <scope>NUCLEOTIDE SEQUENCE</scope>
</reference>
<dbReference type="Gene3D" id="1.20.1050.10">
    <property type="match status" value="1"/>
</dbReference>
<keyword evidence="4" id="KW-0963">Cytoplasm</keyword>
<evidence type="ECO:0000256" key="2">
    <source>
        <dbReference type="ARBA" id="ARBA00025743"/>
    </source>
</evidence>
<comment type="caution">
    <text evidence="6">The sequence shown here is derived from an EMBL/GenBank/DDBJ whole genome shotgun (WGS) entry which is preliminary data.</text>
</comment>
<dbReference type="SUPFAM" id="SSF52833">
    <property type="entry name" value="Thioredoxin-like"/>
    <property type="match status" value="1"/>
</dbReference>
<comment type="function">
    <text evidence="4">Is involved in the conjugation of reduced glutathione to a wide number of exogenous and endogenous hydrophobic electrophiles.</text>
</comment>
<dbReference type="InterPro" id="IPR045073">
    <property type="entry name" value="Omega/Tau-like"/>
</dbReference>
<dbReference type="GO" id="GO:0006749">
    <property type="term" value="P:glutathione metabolic process"/>
    <property type="evidence" value="ECO:0007669"/>
    <property type="project" value="TreeGrafter"/>
</dbReference>
<dbReference type="EMBL" id="CAMGYJ010000011">
    <property type="protein sequence ID" value="CAI0557467.1"/>
    <property type="molecule type" value="Genomic_DNA"/>
</dbReference>
<feature type="domain" description="GST N-terminal" evidence="5">
    <location>
        <begin position="3"/>
        <end position="82"/>
    </location>
</feature>
<evidence type="ECO:0000313" key="6">
    <source>
        <dbReference type="EMBL" id="CAI0557467.1"/>
    </source>
</evidence>
<dbReference type="GO" id="GO:0005829">
    <property type="term" value="C:cytosol"/>
    <property type="evidence" value="ECO:0007669"/>
    <property type="project" value="UniProtKB-SubCell"/>
</dbReference>
<evidence type="ECO:0000259" key="5">
    <source>
        <dbReference type="PROSITE" id="PS50404"/>
    </source>
</evidence>
<dbReference type="FunFam" id="3.40.30.10:FF:000044">
    <property type="entry name" value="Glutathione S-transferase GSTU6"/>
    <property type="match status" value="1"/>
</dbReference>
<keyword evidence="7" id="KW-1185">Reference proteome</keyword>
<dbReference type="Proteomes" id="UP001154282">
    <property type="component" value="Unassembled WGS sequence"/>
</dbReference>
<comment type="subcellular location">
    <subcellularLocation>
        <location evidence="4">Cytoplasm</location>
        <location evidence="4">Cytosol</location>
    </subcellularLocation>
</comment>
<dbReference type="InterPro" id="IPR040079">
    <property type="entry name" value="Glutathione_S-Trfase"/>
</dbReference>
<keyword evidence="1 4" id="KW-0808">Transferase</keyword>
<evidence type="ECO:0000256" key="4">
    <source>
        <dbReference type="RuleBase" id="RU369102"/>
    </source>
</evidence>
<comment type="catalytic activity">
    <reaction evidence="3 4">
        <text>RX + glutathione = an S-substituted glutathione + a halide anion + H(+)</text>
        <dbReference type="Rhea" id="RHEA:16437"/>
        <dbReference type="ChEBI" id="CHEBI:15378"/>
        <dbReference type="ChEBI" id="CHEBI:16042"/>
        <dbReference type="ChEBI" id="CHEBI:17792"/>
        <dbReference type="ChEBI" id="CHEBI:57925"/>
        <dbReference type="ChEBI" id="CHEBI:90779"/>
        <dbReference type="EC" id="2.5.1.18"/>
    </reaction>
</comment>
<protein>
    <recommendedName>
        <fullName evidence="4">Glutathione S-transferase</fullName>
        <ecNumber evidence="4">2.5.1.18</ecNumber>
    </recommendedName>
</protein>
<dbReference type="CDD" id="cd03058">
    <property type="entry name" value="GST_N_Tau"/>
    <property type="match status" value="1"/>
</dbReference>
<evidence type="ECO:0000256" key="3">
    <source>
        <dbReference type="ARBA" id="ARBA00047960"/>
    </source>
</evidence>
<dbReference type="PROSITE" id="PS50404">
    <property type="entry name" value="GST_NTER"/>
    <property type="match status" value="1"/>
</dbReference>
<organism evidence="6 7">
    <name type="scientific">Linum tenue</name>
    <dbReference type="NCBI Taxonomy" id="586396"/>
    <lineage>
        <taxon>Eukaryota</taxon>
        <taxon>Viridiplantae</taxon>
        <taxon>Streptophyta</taxon>
        <taxon>Embryophyta</taxon>
        <taxon>Tracheophyta</taxon>
        <taxon>Spermatophyta</taxon>
        <taxon>Magnoliopsida</taxon>
        <taxon>eudicotyledons</taxon>
        <taxon>Gunneridae</taxon>
        <taxon>Pentapetalae</taxon>
        <taxon>rosids</taxon>
        <taxon>fabids</taxon>
        <taxon>Malpighiales</taxon>
        <taxon>Linaceae</taxon>
        <taxon>Linum</taxon>
    </lineage>
</organism>
<dbReference type="AlphaFoldDB" id="A0AAV0RLT1"/>
<proteinExistence type="inferred from homology"/>
<dbReference type="SFLD" id="SFLDS00019">
    <property type="entry name" value="Glutathione_Transferase_(cytos"/>
    <property type="match status" value="1"/>
</dbReference>
<dbReference type="GO" id="GO:0004364">
    <property type="term" value="F:glutathione transferase activity"/>
    <property type="evidence" value="ECO:0007669"/>
    <property type="project" value="UniProtKB-UniRule"/>
</dbReference>
<dbReference type="SFLD" id="SFLDG00358">
    <property type="entry name" value="Main_(cytGST)"/>
    <property type="match status" value="1"/>
</dbReference>
<dbReference type="InterPro" id="IPR004045">
    <property type="entry name" value="Glutathione_S-Trfase_N"/>
</dbReference>
<dbReference type="Pfam" id="PF13417">
    <property type="entry name" value="GST_N_3"/>
    <property type="match status" value="1"/>
</dbReference>
<dbReference type="Gene3D" id="3.40.30.10">
    <property type="entry name" value="Glutaredoxin"/>
    <property type="match status" value="1"/>
</dbReference>